<comment type="caution">
    <text evidence="1">The sequence shown here is derived from an EMBL/GenBank/DDBJ whole genome shotgun (WGS) entry which is preliminary data.</text>
</comment>
<protein>
    <submittedName>
        <fullName evidence="1">Uncharacterized protein</fullName>
    </submittedName>
</protein>
<proteinExistence type="predicted"/>
<organism evidence="1">
    <name type="scientific">Actinoplanes campanulatus</name>
    <dbReference type="NCBI Taxonomy" id="113559"/>
    <lineage>
        <taxon>Bacteria</taxon>
        <taxon>Bacillati</taxon>
        <taxon>Actinomycetota</taxon>
        <taxon>Actinomycetes</taxon>
        <taxon>Micromonosporales</taxon>
        <taxon>Micromonosporaceae</taxon>
        <taxon>Actinoplanes</taxon>
    </lineage>
</organism>
<reference evidence="1" key="1">
    <citation type="submission" date="2021-01" db="EMBL/GenBank/DDBJ databases">
        <title>Whole genome shotgun sequence of Actinoplanes capillaceus NBRC 16408.</title>
        <authorList>
            <person name="Komaki H."/>
            <person name="Tamura T."/>
        </authorList>
    </citation>
    <scope>NUCLEOTIDE SEQUENCE [LARGE SCALE GENOMIC DNA]</scope>
    <source>
        <strain evidence="1">NBRC 16408</strain>
    </source>
</reference>
<dbReference type="RefSeq" id="WP_239140803.1">
    <property type="nucleotide sequence ID" value="NZ_BAAAGQ010000065.1"/>
</dbReference>
<gene>
    <name evidence="1" type="ORF">Aca07nite_44960</name>
</gene>
<name>A0ABQ3WLU1_9ACTN</name>
<evidence type="ECO:0000313" key="1">
    <source>
        <dbReference type="EMBL" id="GID47221.1"/>
    </source>
</evidence>
<accession>A0ABQ3WLU1</accession>
<sequence>MIPHPGDVLVVDGRASVQFADGRRLVFRVISVSPKPTYHGWAWLSGYVLDAAGDAIERREIFVREEGLRRFQP</sequence>
<dbReference type="EMBL" id="BOMF01000087">
    <property type="protein sequence ID" value="GID47221.1"/>
    <property type="molecule type" value="Genomic_DNA"/>
</dbReference>